<dbReference type="Proteomes" id="UP000382040">
    <property type="component" value="Unassembled WGS sequence"/>
</dbReference>
<dbReference type="Pfam" id="PF16655">
    <property type="entry name" value="PhoD_N"/>
    <property type="match status" value="1"/>
</dbReference>
<gene>
    <name evidence="3" type="ORF">PBR20603_04016</name>
</gene>
<dbReference type="InterPro" id="IPR029052">
    <property type="entry name" value="Metallo-depent_PP-like"/>
</dbReference>
<protein>
    <submittedName>
        <fullName evidence="3">Alkaline phosphatase</fullName>
    </submittedName>
</protein>
<name>A0A5E5BX38_9BURK</name>
<dbReference type="AlphaFoldDB" id="A0A5E5BX38"/>
<feature type="domain" description="PhoD-like phosphatase metallophosphatase" evidence="1">
    <location>
        <begin position="167"/>
        <end position="512"/>
    </location>
</feature>
<dbReference type="InterPro" id="IPR038607">
    <property type="entry name" value="PhoD-like_sf"/>
</dbReference>
<dbReference type="Gene3D" id="3.60.21.70">
    <property type="entry name" value="PhoD-like phosphatase"/>
    <property type="match status" value="1"/>
</dbReference>
<dbReference type="PROSITE" id="PS51318">
    <property type="entry name" value="TAT"/>
    <property type="match status" value="1"/>
</dbReference>
<dbReference type="InterPro" id="IPR006311">
    <property type="entry name" value="TAT_signal"/>
</dbReference>
<dbReference type="Gene3D" id="2.60.40.380">
    <property type="entry name" value="Purple acid phosphatase-like, N-terminal"/>
    <property type="match status" value="1"/>
</dbReference>
<dbReference type="InterPro" id="IPR018946">
    <property type="entry name" value="PhoD-like_MPP"/>
</dbReference>
<keyword evidence="4" id="KW-1185">Reference proteome</keyword>
<dbReference type="FunFam" id="3.60.21.70:FF:000001">
    <property type="entry name" value="Alkaline phosphatase D"/>
    <property type="match status" value="1"/>
</dbReference>
<dbReference type="EMBL" id="CABPST010000013">
    <property type="protein sequence ID" value="VVE90038.1"/>
    <property type="molecule type" value="Genomic_DNA"/>
</dbReference>
<organism evidence="3 4">
    <name type="scientific">Pandoraea bronchicola</name>
    <dbReference type="NCBI Taxonomy" id="2508287"/>
    <lineage>
        <taxon>Bacteria</taxon>
        <taxon>Pseudomonadati</taxon>
        <taxon>Pseudomonadota</taxon>
        <taxon>Betaproteobacteria</taxon>
        <taxon>Burkholderiales</taxon>
        <taxon>Burkholderiaceae</taxon>
        <taxon>Pandoraea</taxon>
    </lineage>
</organism>
<dbReference type="InterPro" id="IPR052900">
    <property type="entry name" value="Phospholipid_Metab_Enz"/>
</dbReference>
<dbReference type="PANTHER" id="PTHR43606:SF2">
    <property type="entry name" value="ALKALINE PHOSPHATASE FAMILY PROTEIN (AFU_ORTHOLOGUE AFUA_5G03860)"/>
    <property type="match status" value="1"/>
</dbReference>
<reference evidence="3 4" key="1">
    <citation type="submission" date="2019-08" db="EMBL/GenBank/DDBJ databases">
        <authorList>
            <person name="Peeters C."/>
        </authorList>
    </citation>
    <scope>NUCLEOTIDE SEQUENCE [LARGE SCALE GENOMIC DNA]</scope>
    <source>
        <strain evidence="3 4">LMG 20603</strain>
    </source>
</reference>
<dbReference type="PANTHER" id="PTHR43606">
    <property type="entry name" value="PHOSPHATASE, PUTATIVE (AFU_ORTHOLOGUE AFUA_6G08710)-RELATED"/>
    <property type="match status" value="1"/>
</dbReference>
<accession>A0A5E5BX38</accession>
<dbReference type="CDD" id="cd07389">
    <property type="entry name" value="MPP_PhoD"/>
    <property type="match status" value="1"/>
</dbReference>
<evidence type="ECO:0000313" key="3">
    <source>
        <dbReference type="EMBL" id="VVE90038.1"/>
    </source>
</evidence>
<evidence type="ECO:0000259" key="2">
    <source>
        <dbReference type="Pfam" id="PF16655"/>
    </source>
</evidence>
<dbReference type="RefSeq" id="WP_150561204.1">
    <property type="nucleotide sequence ID" value="NZ_CABPST010000013.1"/>
</dbReference>
<sequence>MKPTDLITAAHGGVALLDRTRRTFLKGAGALVTVPLLSPFSRAFAANAADPFTLGVASGDPAFDGFVLWTRLAPSPLSPDGLGGMAGMPTQVPVQWEIARDDAMRDVVRRGVSYAPAQFAYSVHVEVSGLEPHRPYWYRFTALGAQSPVGRAVTAPLADAPVDRLRFSFASCSHWEAGYFSAYRHMALENPDLVIFLGDYIYDYSHDTKKKDAAPIVRPHDGPDARDLTGYRNRYALYRTDPDLQMLHAAAPSLMTWDDHEVENDYANAWSQHANVSATDFLKRRAAAYQAYYEHMPLRAMSIPRGPDMRVYDRIAYGSLVDFHILDGRQYRTPQPCAQPNYRGGHVAPDSCTERTEARRTMLGFEQEAWLHDGFRRSRAQWNVMAQDLLFVPLLQKDRQTGVVGHWTDGWDGYPATRDRLLQAITQTRPNNPVIIGGDIHSFWTNDVHAGARPDSPVIATEFVGTSITADPPPYEPFAELLPANPHVKFFESRHRGYVSVDVTPQQMQTRFQVISDRADIRATVSTLKQFVVETGVPGAKVA</sequence>
<feature type="domain" description="Phospholipase D N-terminal" evidence="2">
    <location>
        <begin position="54"/>
        <end position="154"/>
    </location>
</feature>
<dbReference type="OrthoDB" id="327733at2"/>
<dbReference type="InterPro" id="IPR032093">
    <property type="entry name" value="PhoD_N"/>
</dbReference>
<evidence type="ECO:0000259" key="1">
    <source>
        <dbReference type="Pfam" id="PF09423"/>
    </source>
</evidence>
<dbReference type="Pfam" id="PF09423">
    <property type="entry name" value="PhoD"/>
    <property type="match status" value="1"/>
</dbReference>
<proteinExistence type="predicted"/>
<evidence type="ECO:0000313" key="4">
    <source>
        <dbReference type="Proteomes" id="UP000382040"/>
    </source>
</evidence>
<dbReference type="SUPFAM" id="SSF56300">
    <property type="entry name" value="Metallo-dependent phosphatases"/>
    <property type="match status" value="1"/>
</dbReference>